<evidence type="ECO:0000256" key="4">
    <source>
        <dbReference type="ARBA" id="ARBA00022432"/>
    </source>
</evidence>
<dbReference type="InterPro" id="IPR001272">
    <property type="entry name" value="PEP_carboxykinase_ATP"/>
</dbReference>
<comment type="pathway">
    <text evidence="1 10">Carbohydrate biosynthesis; gluconeogenesis.</text>
</comment>
<dbReference type="CDD" id="cd00484">
    <property type="entry name" value="PEPCK_ATP"/>
    <property type="match status" value="1"/>
</dbReference>
<dbReference type="SUPFAM" id="SSF68923">
    <property type="entry name" value="PEP carboxykinase N-terminal domain"/>
    <property type="match status" value="1"/>
</dbReference>
<dbReference type="Proteomes" id="UP000248882">
    <property type="component" value="Unassembled WGS sequence"/>
</dbReference>
<dbReference type="UniPathway" id="UPA00138"/>
<dbReference type="PIRSF" id="PIRSF006294">
    <property type="entry name" value="PEP_crbxkin"/>
    <property type="match status" value="1"/>
</dbReference>
<comment type="catalytic activity">
    <reaction evidence="9 10">
        <text>oxaloacetate + ATP = phosphoenolpyruvate + ADP + CO2</text>
        <dbReference type="Rhea" id="RHEA:18617"/>
        <dbReference type="ChEBI" id="CHEBI:16452"/>
        <dbReference type="ChEBI" id="CHEBI:16526"/>
        <dbReference type="ChEBI" id="CHEBI:30616"/>
        <dbReference type="ChEBI" id="CHEBI:58702"/>
        <dbReference type="ChEBI" id="CHEBI:456216"/>
        <dbReference type="EC" id="4.1.1.49"/>
    </reaction>
</comment>
<keyword evidence="4 10" id="KW-0312">Gluconeogenesis</keyword>
<dbReference type="Gene3D" id="3.40.449.10">
    <property type="entry name" value="Phosphoenolpyruvate Carboxykinase, domain 1"/>
    <property type="match status" value="1"/>
</dbReference>
<evidence type="ECO:0000256" key="6">
    <source>
        <dbReference type="ARBA" id="ARBA00022793"/>
    </source>
</evidence>
<feature type="binding site" evidence="10">
    <location>
        <position position="222"/>
    </location>
    <ligand>
        <name>Mn(2+)</name>
        <dbReference type="ChEBI" id="CHEBI:29035"/>
    </ligand>
</feature>
<dbReference type="HAMAP" id="MF_00453">
    <property type="entry name" value="PEPCK_ATP"/>
    <property type="match status" value="1"/>
</dbReference>
<feature type="binding site" evidence="10">
    <location>
        <position position="324"/>
    </location>
    <ligand>
        <name>substrate</name>
    </ligand>
</feature>
<keyword evidence="10" id="KW-0464">Manganese</keyword>
<evidence type="ECO:0000256" key="5">
    <source>
        <dbReference type="ARBA" id="ARBA00022741"/>
    </source>
</evidence>
<keyword evidence="5 10" id="KW-0547">Nucleotide-binding</keyword>
<dbReference type="NCBIfam" id="NF006821">
    <property type="entry name" value="PRK09344.1-3"/>
    <property type="match status" value="1"/>
</dbReference>
<keyword evidence="11" id="KW-0670">Pyruvate</keyword>
<keyword evidence="10" id="KW-0963">Cytoplasm</keyword>
<dbReference type="AlphaFoldDB" id="A0A2W7RIB5"/>
<feature type="binding site" evidence="10">
    <location>
        <position position="449"/>
    </location>
    <ligand>
        <name>ATP</name>
        <dbReference type="ChEBI" id="CHEBI:30616"/>
    </ligand>
</feature>
<evidence type="ECO:0000313" key="11">
    <source>
        <dbReference type="EMBL" id="PZX54109.1"/>
    </source>
</evidence>
<name>A0A2W7RIB5_9BACT</name>
<feature type="binding site" evidence="10">
    <location>
        <position position="202"/>
    </location>
    <ligand>
        <name>ATP</name>
        <dbReference type="ChEBI" id="CHEBI:30616"/>
    </ligand>
</feature>
<feature type="binding site" evidence="10">
    <location>
        <position position="202"/>
    </location>
    <ligand>
        <name>substrate</name>
    </ligand>
</feature>
<keyword evidence="6 10" id="KW-0210">Decarboxylase</keyword>
<reference evidence="11 12" key="1">
    <citation type="submission" date="2018-06" db="EMBL/GenBank/DDBJ databases">
        <title>Genomic Encyclopedia of Archaeal and Bacterial Type Strains, Phase II (KMG-II): from individual species to whole genera.</title>
        <authorList>
            <person name="Goeker M."/>
        </authorList>
    </citation>
    <scope>NUCLEOTIDE SEQUENCE [LARGE SCALE GENOMIC DNA]</scope>
    <source>
        <strain evidence="11 12">DSM 19830</strain>
    </source>
</reference>
<dbReference type="EMBL" id="QKZT01000005">
    <property type="protein sequence ID" value="PZX54109.1"/>
    <property type="molecule type" value="Genomic_DNA"/>
</dbReference>
<dbReference type="FunFam" id="2.170.8.10:FF:000001">
    <property type="entry name" value="Phosphoenolpyruvate carboxykinase (ATP)"/>
    <property type="match status" value="1"/>
</dbReference>
<dbReference type="GO" id="GO:0046872">
    <property type="term" value="F:metal ion binding"/>
    <property type="evidence" value="ECO:0007669"/>
    <property type="project" value="UniProtKB-KW"/>
</dbReference>
<dbReference type="PANTHER" id="PTHR30031:SF0">
    <property type="entry name" value="PHOSPHOENOLPYRUVATE CARBOXYKINASE (ATP)"/>
    <property type="match status" value="1"/>
</dbReference>
<feature type="binding site" evidence="10">
    <location>
        <position position="196"/>
    </location>
    <ligand>
        <name>substrate</name>
    </ligand>
</feature>
<comment type="similarity">
    <text evidence="2 10">Belongs to the phosphoenolpyruvate carboxykinase (ATP) family.</text>
</comment>
<keyword evidence="11" id="KW-0808">Transferase</keyword>
<evidence type="ECO:0000256" key="8">
    <source>
        <dbReference type="ARBA" id="ARBA00023239"/>
    </source>
</evidence>
<feature type="binding site" evidence="10">
    <location>
        <position position="324"/>
    </location>
    <ligand>
        <name>ATP</name>
        <dbReference type="ChEBI" id="CHEBI:30616"/>
    </ligand>
</feature>
<dbReference type="OrthoDB" id="9806325at2"/>
<sequence length="534" mass="59150">MQELDLATQTSPLAFLQSSTDRKVHLNLPPAELVEIALARNEGKLTSTGALMADTGKFTGRSPKDRYIVLDDKTKDSVWWGDINIPFEPEKFKLLLQKMKAFLADKELFVRDAYAGADANHRLKLKVINTKAWHNLFCHNMFLRPSEDELKDFEHDFTIICAPEFEANPATDGTKNSNFAIINLTERIILIGGTGYAGEIKKGIFSVLNFILPHEKKVLSMHCSANVGEDGDTAIFFGLSGTGKTTLSADPNRKLVGDDEHGWTDNGVFNFEGGCYAKVIDLSKEKEPEIWNAIRFGSIVENTRFKGKSREVDFANKSQTENTRTAYPINFIPNALEPSIAGIPKNIFFLTADAFGVIPPISKLNKSQAMYHFISGYTAKVAGTEMGITEPKLTFSACFGAAFLPLHPTEYASLFGEKIEKYDTNVWLINTGWTGGSYGVGSRMKLVYTRAMITAALDGGLDRVEYATHPIFGLEVPQVCPKVPSEILNPKATWKDKSAYDQQAHKLTLAFKSNFEKFKEYASEDIMSGALGSV</sequence>
<keyword evidence="10" id="KW-0479">Metal-binding</keyword>
<dbReference type="GO" id="GO:0004612">
    <property type="term" value="F:phosphoenolpyruvate carboxykinase (ATP) activity"/>
    <property type="evidence" value="ECO:0007669"/>
    <property type="project" value="UniProtKB-UniRule"/>
</dbReference>
<keyword evidence="11" id="KW-0418">Kinase</keyword>
<dbReference type="InterPro" id="IPR008210">
    <property type="entry name" value="PEP_carboxykinase_N"/>
</dbReference>
<feature type="binding site" evidence="10">
    <location>
        <begin position="238"/>
        <end position="246"/>
    </location>
    <ligand>
        <name>ATP</name>
        <dbReference type="ChEBI" id="CHEBI:30616"/>
    </ligand>
</feature>
<gene>
    <name evidence="10" type="primary">pckA</name>
    <name evidence="11" type="ORF">LV85_01448</name>
</gene>
<dbReference type="SUPFAM" id="SSF53795">
    <property type="entry name" value="PEP carboxykinase-like"/>
    <property type="match status" value="1"/>
</dbReference>
<keyword evidence="8 10" id="KW-0456">Lyase</keyword>
<dbReference type="Gene3D" id="3.90.228.20">
    <property type="match status" value="1"/>
</dbReference>
<evidence type="ECO:0000256" key="2">
    <source>
        <dbReference type="ARBA" id="ARBA00006052"/>
    </source>
</evidence>
<feature type="binding site" evidence="10">
    <location>
        <position position="259"/>
    </location>
    <ligand>
        <name>Mn(2+)</name>
        <dbReference type="ChEBI" id="CHEBI:29035"/>
    </ligand>
</feature>
<evidence type="ECO:0000256" key="7">
    <source>
        <dbReference type="ARBA" id="ARBA00022840"/>
    </source>
</evidence>
<accession>A0A2W7RIB5</accession>
<dbReference type="EC" id="4.1.1.49" evidence="3 10"/>
<dbReference type="Gene3D" id="2.170.8.10">
    <property type="entry name" value="Phosphoenolpyruvate Carboxykinase, domain 2"/>
    <property type="match status" value="1"/>
</dbReference>
<evidence type="ECO:0000256" key="10">
    <source>
        <dbReference type="HAMAP-Rule" id="MF_00453"/>
    </source>
</evidence>
<feature type="binding site" evidence="10">
    <location>
        <position position="222"/>
    </location>
    <ligand>
        <name>ATP</name>
        <dbReference type="ChEBI" id="CHEBI:30616"/>
    </ligand>
</feature>
<dbReference type="InterPro" id="IPR013035">
    <property type="entry name" value="PEP_carboxykinase_C"/>
</dbReference>
<feature type="binding site" evidence="10">
    <location>
        <position position="287"/>
    </location>
    <ligand>
        <name>ATP</name>
        <dbReference type="ChEBI" id="CHEBI:30616"/>
    </ligand>
</feature>
<dbReference type="GO" id="GO:0016301">
    <property type="term" value="F:kinase activity"/>
    <property type="evidence" value="ECO:0007669"/>
    <property type="project" value="UniProtKB-KW"/>
</dbReference>
<feature type="binding site" evidence="10">
    <location>
        <position position="61"/>
    </location>
    <ligand>
        <name>substrate</name>
    </ligand>
</feature>
<comment type="caution">
    <text evidence="10">Lacks conserved residue(s) required for the propagation of feature annotation.</text>
</comment>
<comment type="cofactor">
    <cofactor evidence="10">
        <name>Mn(2+)</name>
        <dbReference type="ChEBI" id="CHEBI:29035"/>
    </cofactor>
    <text evidence="10">Binds 1 Mn(2+) ion per subunit.</text>
</comment>
<evidence type="ECO:0000256" key="1">
    <source>
        <dbReference type="ARBA" id="ARBA00004742"/>
    </source>
</evidence>
<keyword evidence="12" id="KW-1185">Reference proteome</keyword>
<protein>
    <recommendedName>
        <fullName evidence="3 10">Phosphoenolpyruvate carboxykinase (ATP)</fullName>
        <shortName evidence="10">PCK</shortName>
        <shortName evidence="10">PEP carboxykinase</shortName>
        <shortName evidence="10">PEPCK</shortName>
        <ecNumber evidence="3 10">4.1.1.49</ecNumber>
    </recommendedName>
</protein>
<comment type="subcellular location">
    <subcellularLocation>
        <location evidence="10">Cytoplasm</location>
    </subcellularLocation>
</comment>
<dbReference type="NCBIfam" id="TIGR00224">
    <property type="entry name" value="pckA"/>
    <property type="match status" value="1"/>
</dbReference>
<dbReference type="PANTHER" id="PTHR30031">
    <property type="entry name" value="PHOSPHOENOLPYRUVATE CARBOXYKINASE ATP"/>
    <property type="match status" value="1"/>
</dbReference>
<evidence type="ECO:0000256" key="9">
    <source>
        <dbReference type="ARBA" id="ARBA00047371"/>
    </source>
</evidence>
<dbReference type="RefSeq" id="WP_111317611.1">
    <property type="nucleotide sequence ID" value="NZ_QKZT01000005.1"/>
</dbReference>
<evidence type="ECO:0000256" key="3">
    <source>
        <dbReference type="ARBA" id="ARBA00012363"/>
    </source>
</evidence>
<organism evidence="11 12">
    <name type="scientific">Algoriphagus chordae</name>
    <dbReference type="NCBI Taxonomy" id="237019"/>
    <lineage>
        <taxon>Bacteria</taxon>
        <taxon>Pseudomonadati</taxon>
        <taxon>Bacteroidota</taxon>
        <taxon>Cytophagia</taxon>
        <taxon>Cytophagales</taxon>
        <taxon>Cyclobacteriaceae</taxon>
        <taxon>Algoriphagus</taxon>
    </lineage>
</organism>
<comment type="caution">
    <text evidence="11">The sequence shown here is derived from an EMBL/GenBank/DDBJ whole genome shotgun (WGS) entry which is preliminary data.</text>
</comment>
<dbReference type="GO" id="GO:0006094">
    <property type="term" value="P:gluconeogenesis"/>
    <property type="evidence" value="ECO:0007669"/>
    <property type="project" value="UniProtKB-UniRule"/>
</dbReference>
<proteinExistence type="inferred from homology"/>
<keyword evidence="7 10" id="KW-0067">ATP-binding</keyword>
<dbReference type="NCBIfam" id="NF006820">
    <property type="entry name" value="PRK09344.1-2"/>
    <property type="match status" value="1"/>
</dbReference>
<comment type="function">
    <text evidence="10">Involved in the gluconeogenesis. Catalyzes the conversion of oxaloacetate (OAA) to phosphoenolpyruvate (PEP) through direct phosphoryl transfer between the nucleoside triphosphate and OAA.</text>
</comment>
<evidence type="ECO:0000313" key="12">
    <source>
        <dbReference type="Proteomes" id="UP000248882"/>
    </source>
</evidence>
<dbReference type="GO" id="GO:0005829">
    <property type="term" value="C:cytosol"/>
    <property type="evidence" value="ECO:0007669"/>
    <property type="project" value="TreeGrafter"/>
</dbReference>
<feature type="binding site" evidence="10">
    <location>
        <position position="202"/>
    </location>
    <ligand>
        <name>Mn(2+)</name>
        <dbReference type="ChEBI" id="CHEBI:29035"/>
    </ligand>
</feature>
<dbReference type="GO" id="GO:0005524">
    <property type="term" value="F:ATP binding"/>
    <property type="evidence" value="ECO:0007669"/>
    <property type="project" value="UniProtKB-UniRule"/>
</dbReference>
<dbReference type="Pfam" id="PF01293">
    <property type="entry name" value="PEPCK_ATP"/>
    <property type="match status" value="1"/>
</dbReference>